<evidence type="ECO:0000256" key="1">
    <source>
        <dbReference type="ARBA" id="ARBA00004123"/>
    </source>
</evidence>
<dbReference type="GO" id="GO:0005634">
    <property type="term" value="C:nucleus"/>
    <property type="evidence" value="ECO:0007669"/>
    <property type="project" value="UniProtKB-SubCell"/>
</dbReference>
<dbReference type="eggNOG" id="KOG1721">
    <property type="taxonomic scope" value="Eukaryota"/>
</dbReference>
<feature type="region of interest" description="Disordered" evidence="4">
    <location>
        <begin position="1"/>
        <end position="51"/>
    </location>
</feature>
<keyword evidence="3" id="KW-0863">Zinc-finger</keyword>
<dbReference type="InterPro" id="IPR013087">
    <property type="entry name" value="Znf_C2H2_type"/>
</dbReference>
<sequence length="308" mass="33592">MAAGEGVLQTRGCKPVLLEQTEHPGSKAALSSGGQEEAGAELARSTPPGELRLGKALARTVGWEQEQSAFMEMPHLKERLQGMWAKEREHDDSTGQPGPRQLTQGIPRDPAGSTVFSAWPSSARREQRSAFSKPARCTSGRPGLASLFQAGRPADALGELVGPRQIVDIPSWPRCSNSKVSVSDFWNLQMLPQNAALSNASAGAPMLWLKHAMAQIPTASAPSSVSWALLPSAFTSLGLATRNWCAKCNLSFRLTSDLVFHMRSHHRKGHAGPDLHSKKLREEALMCPVCRESFRECHHLSRHMTSHR</sequence>
<proteinExistence type="predicted"/>
<feature type="domain" description="C2H2-type" evidence="5">
    <location>
        <begin position="285"/>
        <end position="308"/>
    </location>
</feature>
<evidence type="ECO:0000313" key="6">
    <source>
        <dbReference type="EMBL" id="ELK35220.1"/>
    </source>
</evidence>
<dbReference type="InterPro" id="IPR036236">
    <property type="entry name" value="Znf_C2H2_sf"/>
</dbReference>
<evidence type="ECO:0000256" key="2">
    <source>
        <dbReference type="ARBA" id="ARBA00023242"/>
    </source>
</evidence>
<dbReference type="InterPro" id="IPR052296">
    <property type="entry name" value="TR-Histone_Methyltrans"/>
</dbReference>
<dbReference type="Proteomes" id="UP000010556">
    <property type="component" value="Unassembled WGS sequence"/>
</dbReference>
<dbReference type="KEGG" id="myd:102771312"/>
<evidence type="ECO:0000256" key="3">
    <source>
        <dbReference type="PROSITE-ProRule" id="PRU00042"/>
    </source>
</evidence>
<dbReference type="PROSITE" id="PS50157">
    <property type="entry name" value="ZINC_FINGER_C2H2_2"/>
    <property type="match status" value="2"/>
</dbReference>
<dbReference type="GO" id="GO:0014003">
    <property type="term" value="P:oligodendrocyte development"/>
    <property type="evidence" value="ECO:0007669"/>
    <property type="project" value="TreeGrafter"/>
</dbReference>
<dbReference type="SUPFAM" id="SSF57667">
    <property type="entry name" value="beta-beta-alpha zinc fingers"/>
    <property type="match status" value="1"/>
</dbReference>
<dbReference type="OrthoDB" id="5814089at2759"/>
<name>L5MAB7_MYODS</name>
<keyword evidence="3" id="KW-0479">Metal-binding</keyword>
<feature type="domain" description="C2H2-type" evidence="5">
    <location>
        <begin position="243"/>
        <end position="270"/>
    </location>
</feature>
<feature type="region of interest" description="Disordered" evidence="4">
    <location>
        <begin position="119"/>
        <end position="138"/>
    </location>
</feature>
<dbReference type="GO" id="GO:0006355">
    <property type="term" value="P:regulation of DNA-templated transcription"/>
    <property type="evidence" value="ECO:0007669"/>
    <property type="project" value="TreeGrafter"/>
</dbReference>
<dbReference type="EMBL" id="KB102490">
    <property type="protein sequence ID" value="ELK35220.1"/>
    <property type="molecule type" value="Genomic_DNA"/>
</dbReference>
<dbReference type="Gene3D" id="3.30.160.60">
    <property type="entry name" value="Classic Zinc Finger"/>
    <property type="match status" value="1"/>
</dbReference>
<keyword evidence="3" id="KW-0862">Zinc</keyword>
<protein>
    <submittedName>
        <fullName evidence="6">Zinc finger protein 488</fullName>
    </submittedName>
</protein>
<feature type="region of interest" description="Disordered" evidence="4">
    <location>
        <begin position="86"/>
        <end position="114"/>
    </location>
</feature>
<gene>
    <name evidence="6" type="ORF">MDA_GLEAN10013113</name>
</gene>
<dbReference type="SMART" id="SM00355">
    <property type="entry name" value="ZnF_C2H2"/>
    <property type="match status" value="2"/>
</dbReference>
<organism evidence="6 7">
    <name type="scientific">Myotis davidii</name>
    <name type="common">David's myotis</name>
    <dbReference type="NCBI Taxonomy" id="225400"/>
    <lineage>
        <taxon>Eukaryota</taxon>
        <taxon>Metazoa</taxon>
        <taxon>Chordata</taxon>
        <taxon>Craniata</taxon>
        <taxon>Vertebrata</taxon>
        <taxon>Euteleostomi</taxon>
        <taxon>Mammalia</taxon>
        <taxon>Eutheria</taxon>
        <taxon>Laurasiatheria</taxon>
        <taxon>Chiroptera</taxon>
        <taxon>Yangochiroptera</taxon>
        <taxon>Vespertilionidae</taxon>
        <taxon>Myotis</taxon>
    </lineage>
</organism>
<keyword evidence="2" id="KW-0539">Nucleus</keyword>
<dbReference type="PROSITE" id="PS00028">
    <property type="entry name" value="ZINC_FINGER_C2H2_1"/>
    <property type="match status" value="2"/>
</dbReference>
<dbReference type="AlphaFoldDB" id="L5MAB7"/>
<dbReference type="GO" id="GO:0008270">
    <property type="term" value="F:zinc ion binding"/>
    <property type="evidence" value="ECO:0007669"/>
    <property type="project" value="UniProtKB-KW"/>
</dbReference>
<reference evidence="7" key="1">
    <citation type="journal article" date="2013" name="Science">
        <title>Comparative analysis of bat genomes provides insight into the evolution of flight and immunity.</title>
        <authorList>
            <person name="Zhang G."/>
            <person name="Cowled C."/>
            <person name="Shi Z."/>
            <person name="Huang Z."/>
            <person name="Bishop-Lilly K.A."/>
            <person name="Fang X."/>
            <person name="Wynne J.W."/>
            <person name="Xiong Z."/>
            <person name="Baker M.L."/>
            <person name="Zhao W."/>
            <person name="Tachedjian M."/>
            <person name="Zhu Y."/>
            <person name="Zhou P."/>
            <person name="Jiang X."/>
            <person name="Ng J."/>
            <person name="Yang L."/>
            <person name="Wu L."/>
            <person name="Xiao J."/>
            <person name="Feng Y."/>
            <person name="Chen Y."/>
            <person name="Sun X."/>
            <person name="Zhang Y."/>
            <person name="Marsh G.A."/>
            <person name="Crameri G."/>
            <person name="Broder C.C."/>
            <person name="Frey K.G."/>
            <person name="Wang L.F."/>
            <person name="Wang J."/>
        </authorList>
    </citation>
    <scope>NUCLEOTIDE SEQUENCE [LARGE SCALE GENOMIC DNA]</scope>
</reference>
<evidence type="ECO:0000259" key="5">
    <source>
        <dbReference type="PROSITE" id="PS50157"/>
    </source>
</evidence>
<keyword evidence="7" id="KW-1185">Reference proteome</keyword>
<dbReference type="PANTHER" id="PTHR16516">
    <property type="entry name" value="AGAP007109-PA"/>
    <property type="match status" value="1"/>
</dbReference>
<evidence type="ECO:0000256" key="4">
    <source>
        <dbReference type="SAM" id="MobiDB-lite"/>
    </source>
</evidence>
<comment type="subcellular location">
    <subcellularLocation>
        <location evidence="1">Nucleus</location>
    </subcellularLocation>
</comment>
<accession>L5MAB7</accession>
<evidence type="ECO:0000313" key="7">
    <source>
        <dbReference type="Proteomes" id="UP000010556"/>
    </source>
</evidence>
<dbReference type="PANTHER" id="PTHR16516:SF5">
    <property type="entry name" value="ZINC FINGER PROTEIN 488"/>
    <property type="match status" value="1"/>
</dbReference>